<keyword evidence="1" id="KW-1133">Transmembrane helix</keyword>
<accession>A0A1C2UFU6</accession>
<dbReference type="Pfam" id="PF03956">
    <property type="entry name" value="Lys_export"/>
    <property type="match status" value="1"/>
</dbReference>
<dbReference type="InterPro" id="IPR005642">
    <property type="entry name" value="LysO"/>
</dbReference>
<dbReference type="EMBL" id="RFEW01000002">
    <property type="protein sequence ID" value="RSO62570.1"/>
    <property type="molecule type" value="Genomic_DNA"/>
</dbReference>
<feature type="transmembrane region" description="Helical" evidence="1">
    <location>
        <begin position="38"/>
        <end position="58"/>
    </location>
</feature>
<feature type="transmembrane region" description="Helical" evidence="1">
    <location>
        <begin position="137"/>
        <end position="156"/>
    </location>
</feature>
<feature type="transmembrane region" description="Helical" evidence="1">
    <location>
        <begin position="168"/>
        <end position="190"/>
    </location>
</feature>
<reference evidence="2 3" key="1">
    <citation type="submission" date="2018-10" db="EMBL/GenBank/DDBJ databases">
        <title>GWAS and RNA-Seq identify cryptic mechanisms of antimicrobial resistance in Acinetobacter baumannii.</title>
        <authorList>
            <person name="Sahl J.W."/>
        </authorList>
    </citation>
    <scope>NUCLEOTIDE SEQUENCE [LARGE SCALE GENOMIC DNA]</scope>
    <source>
        <strain evidence="2 3">TG41884</strain>
    </source>
</reference>
<feature type="transmembrane region" description="Helical" evidence="1">
    <location>
        <begin position="278"/>
        <end position="301"/>
    </location>
</feature>
<dbReference type="Proteomes" id="UP000271320">
    <property type="component" value="Unassembled WGS sequence"/>
</dbReference>
<evidence type="ECO:0000313" key="2">
    <source>
        <dbReference type="EMBL" id="RSO62570.1"/>
    </source>
</evidence>
<name>A0A1C2UFU6_ACIPI</name>
<feature type="transmembrane region" description="Helical" evidence="1">
    <location>
        <begin position="224"/>
        <end position="244"/>
    </location>
</feature>
<dbReference type="PANTHER" id="PTHR35804">
    <property type="entry name" value="LYSINE EXPORTER LYSO"/>
    <property type="match status" value="1"/>
</dbReference>
<dbReference type="GO" id="GO:0015661">
    <property type="term" value="F:L-lysine efflux transmembrane transporter activity"/>
    <property type="evidence" value="ECO:0007669"/>
    <property type="project" value="InterPro"/>
</dbReference>
<comment type="caution">
    <text evidence="2">The sequence shown here is derived from an EMBL/GenBank/DDBJ whole genome shotgun (WGS) entry which is preliminary data.</text>
</comment>
<keyword evidence="1" id="KW-0812">Transmembrane</keyword>
<dbReference type="GO" id="GO:0005886">
    <property type="term" value="C:plasma membrane"/>
    <property type="evidence" value="ECO:0007669"/>
    <property type="project" value="TreeGrafter"/>
</dbReference>
<feature type="transmembrane region" description="Helical" evidence="1">
    <location>
        <begin position="64"/>
        <end position="90"/>
    </location>
</feature>
<gene>
    <name evidence="2" type="ORF">EA752_03705</name>
</gene>
<sequence length="303" mass="33757">MQSFYLIIQIFLALAFGYFLAPKLSLNIRQFIFKILPYFSYILLASVAFELTLALDQIENPSAILPPAIIIALTTSFGSFFTCLFAYTIFDKQSVKGKISLQLFVNALKNIAKAFLALGVGVLFGAIITQFTSHIAFNSWYLLLLFIFLIGIELAFTHFNRTWLSWKILIVPLAAFIGSCIAGLLNYYLLNKHFTLNETLALAQGYGWYSMSGILFTQLHSAELGGIALLTDLFREIVAIFLMYTMGWRFPRPAISSAGATSMDVTLAMVKQSCGTHYVPHAMMSGLLLSLLAPLLISLFLNF</sequence>
<dbReference type="PANTHER" id="PTHR35804:SF1">
    <property type="entry name" value="LYSINE EXPORTER LYSO"/>
    <property type="match status" value="1"/>
</dbReference>
<evidence type="ECO:0000313" key="3">
    <source>
        <dbReference type="Proteomes" id="UP000271320"/>
    </source>
</evidence>
<feature type="transmembrane region" description="Helical" evidence="1">
    <location>
        <begin position="6"/>
        <end position="26"/>
    </location>
</feature>
<evidence type="ECO:0000256" key="1">
    <source>
        <dbReference type="SAM" id="Phobius"/>
    </source>
</evidence>
<dbReference type="AlphaFoldDB" id="A0A1C2UFU6"/>
<organism evidence="2 3">
    <name type="scientific">Acinetobacter pittii</name>
    <name type="common">Acinetobacter genomosp. 3</name>
    <dbReference type="NCBI Taxonomy" id="48296"/>
    <lineage>
        <taxon>Bacteria</taxon>
        <taxon>Pseudomonadati</taxon>
        <taxon>Pseudomonadota</taxon>
        <taxon>Gammaproteobacteria</taxon>
        <taxon>Moraxellales</taxon>
        <taxon>Moraxellaceae</taxon>
        <taxon>Acinetobacter</taxon>
        <taxon>Acinetobacter calcoaceticus/baumannii complex</taxon>
    </lineage>
</organism>
<proteinExistence type="predicted"/>
<protein>
    <submittedName>
        <fullName evidence="2">Lysine exporter LysO family protein</fullName>
    </submittedName>
</protein>
<dbReference type="RefSeq" id="WP_017386834.1">
    <property type="nucleotide sequence ID" value="NZ_BBTQ01000006.1"/>
</dbReference>
<keyword evidence="1" id="KW-0472">Membrane</keyword>
<feature type="transmembrane region" description="Helical" evidence="1">
    <location>
        <begin position="111"/>
        <end position="131"/>
    </location>
</feature>